<accession>A0A8J6NNL5</accession>
<dbReference type="InterPro" id="IPR041657">
    <property type="entry name" value="HTH_17"/>
</dbReference>
<protein>
    <submittedName>
        <fullName evidence="3">SPFH domain-containing protein</fullName>
    </submittedName>
</protein>
<dbReference type="PANTHER" id="PTHR37826:SF2">
    <property type="entry name" value="ZINC-RIBBON DOMAIN-CONTAINING PROTEIN"/>
    <property type="match status" value="1"/>
</dbReference>
<reference evidence="3 4" key="1">
    <citation type="submission" date="2020-08" db="EMBL/GenBank/DDBJ databases">
        <title>Bridging the membrane lipid divide: bacteria of the FCB group superphylum have the potential to synthesize archaeal ether lipids.</title>
        <authorList>
            <person name="Villanueva L."/>
            <person name="Von Meijenfeldt F.A.B."/>
            <person name="Westbye A.B."/>
            <person name="Yadav S."/>
            <person name="Hopmans E.C."/>
            <person name="Dutilh B.E."/>
            <person name="Sinninghe Damste J.S."/>
        </authorList>
    </citation>
    <scope>NUCLEOTIDE SEQUENCE [LARGE SCALE GENOMIC DNA]</scope>
    <source>
        <strain evidence="3">NIOZ-UU36</strain>
    </source>
</reference>
<dbReference type="AlphaFoldDB" id="A0A8J6NNL5"/>
<evidence type="ECO:0000259" key="1">
    <source>
        <dbReference type="Pfam" id="PF12728"/>
    </source>
</evidence>
<evidence type="ECO:0000313" key="3">
    <source>
        <dbReference type="EMBL" id="MBC8336316.1"/>
    </source>
</evidence>
<dbReference type="NCBIfam" id="TIGR01764">
    <property type="entry name" value="excise"/>
    <property type="match status" value="1"/>
</dbReference>
<dbReference type="Pfam" id="PF12728">
    <property type="entry name" value="HTH_17"/>
    <property type="match status" value="1"/>
</dbReference>
<dbReference type="InterPro" id="IPR033880">
    <property type="entry name" value="SPFH_YdjI"/>
</dbReference>
<dbReference type="PANTHER" id="PTHR37826">
    <property type="entry name" value="FLOTILLIN BAND_7_5 DOMAIN PROTEIN"/>
    <property type="match status" value="1"/>
</dbReference>
<organism evidence="3 4">
    <name type="scientific">Candidatus Desulfolinea nitratireducens</name>
    <dbReference type="NCBI Taxonomy" id="2841698"/>
    <lineage>
        <taxon>Bacteria</taxon>
        <taxon>Bacillati</taxon>
        <taxon>Chloroflexota</taxon>
        <taxon>Anaerolineae</taxon>
        <taxon>Anaerolineales</taxon>
        <taxon>Anaerolineales incertae sedis</taxon>
        <taxon>Candidatus Desulfolinea</taxon>
    </lineage>
</organism>
<dbReference type="InterPro" id="IPR010093">
    <property type="entry name" value="SinI_DNA-bd"/>
</dbReference>
<dbReference type="Pfam" id="PF13421">
    <property type="entry name" value="Band_7_1"/>
    <property type="match status" value="1"/>
</dbReference>
<feature type="domain" description="Helix-turn-helix" evidence="1">
    <location>
        <begin position="300"/>
        <end position="347"/>
    </location>
</feature>
<dbReference type="GO" id="GO:0003677">
    <property type="term" value="F:DNA binding"/>
    <property type="evidence" value="ECO:0007669"/>
    <property type="project" value="InterPro"/>
</dbReference>
<dbReference type="CDD" id="cd03408">
    <property type="entry name" value="SPFH_like_u1"/>
    <property type="match status" value="1"/>
</dbReference>
<evidence type="ECO:0000259" key="2">
    <source>
        <dbReference type="Pfam" id="PF13421"/>
    </source>
</evidence>
<dbReference type="EMBL" id="JACNJN010000153">
    <property type="protein sequence ID" value="MBC8336316.1"/>
    <property type="molecule type" value="Genomic_DNA"/>
</dbReference>
<proteinExistence type="predicted"/>
<sequence>MARIFDVIEYPNEMENEIVHRFPEKGIGDYRIGSQVIVRESQSAVFFRDGRALDVFGPGRHTIATANIPKIIDFIGKAFNDRTPFPAEVYFVSTKEFADLKWGTPQPIIVRNPGVGLGVALLQGFGTYSIQVSDPQQFVTQVVGAQETYDMDDIDNRLRTMLLSKFADLLGETGAENNVLEMIGLTEELGAGVRAKAQPDFAALGLTLKSFYIGNLKPSSKSAQELRDMGMLDMATYTQLQAADALRDAAQNEGGGAGLTAGIGAGMGIGNLMQQATSGAVAQPQKGDASAAAGASMPDVMTPSEAAAILRVSEEDVVAAIKAGDLKAKKLGSAYRISKGALEKFLSD</sequence>
<gene>
    <name evidence="3" type="ORF">H8E29_13700</name>
</gene>
<dbReference type="Proteomes" id="UP000614469">
    <property type="component" value="Unassembled WGS sequence"/>
</dbReference>
<feature type="domain" description="SPFH" evidence="2">
    <location>
        <begin position="19"/>
        <end position="218"/>
    </location>
</feature>
<comment type="caution">
    <text evidence="3">The sequence shown here is derived from an EMBL/GenBank/DDBJ whole genome shotgun (WGS) entry which is preliminary data.</text>
</comment>
<name>A0A8J6NNL5_9CHLR</name>
<evidence type="ECO:0000313" key="4">
    <source>
        <dbReference type="Proteomes" id="UP000614469"/>
    </source>
</evidence>